<evidence type="ECO:0000313" key="2">
    <source>
        <dbReference type="Proteomes" id="UP001497700"/>
    </source>
</evidence>
<dbReference type="EMBL" id="MU393601">
    <property type="protein sequence ID" value="KAI4860056.1"/>
    <property type="molecule type" value="Genomic_DNA"/>
</dbReference>
<keyword evidence="2" id="KW-1185">Reference proteome</keyword>
<proteinExistence type="predicted"/>
<accession>A0ACB9YLF0</accession>
<sequence>MDPSFVPPTETANENRGPGLRAFNIVMIIVVVTAICLRFLSRALGSSGPGQKPRFWWDDWVALLAVPFLVGQQVLTLVTIHFGVGFHIWTLPMENIAMIVKVIFAIYLNYDTALFITKASALLFLDRLFPDYTNALWFNLVRYVAHALNIAWFLGIVFGTFFMCDPVAKNWDLAITYGKYGSTTSLFIGSAVPSVAIDLIILILPLPKIWGLQTSNGRKLGISIMFFFGYSVVIVSLGRLITVLTSGNSLDTDLTYAGVTVVYWVTAEPPITLLSICLPAMLPLGRHIAQHYLSPLASKISLMRSSFRSSSSGLRSRSGNISIPTFAQDSHYLRPKDSNTIDDQEALMLGQMPVSTKDRSGMPVIATGQDQYMASIRSGH</sequence>
<name>A0ACB9YLF0_9PEZI</name>
<comment type="caution">
    <text evidence="1">The sequence shown here is derived from an EMBL/GenBank/DDBJ whole genome shotgun (WGS) entry which is preliminary data.</text>
</comment>
<protein>
    <submittedName>
        <fullName evidence="1">Uncharacterized protein</fullName>
    </submittedName>
</protein>
<organism evidence="1 2">
    <name type="scientific">Hypoxylon rubiginosum</name>
    <dbReference type="NCBI Taxonomy" id="110542"/>
    <lineage>
        <taxon>Eukaryota</taxon>
        <taxon>Fungi</taxon>
        <taxon>Dikarya</taxon>
        <taxon>Ascomycota</taxon>
        <taxon>Pezizomycotina</taxon>
        <taxon>Sordariomycetes</taxon>
        <taxon>Xylariomycetidae</taxon>
        <taxon>Xylariales</taxon>
        <taxon>Hypoxylaceae</taxon>
        <taxon>Hypoxylon</taxon>
    </lineage>
</organism>
<evidence type="ECO:0000313" key="1">
    <source>
        <dbReference type="EMBL" id="KAI4860056.1"/>
    </source>
</evidence>
<gene>
    <name evidence="1" type="ORF">F4820DRAFT_461998</name>
</gene>
<reference evidence="1 2" key="1">
    <citation type="journal article" date="2022" name="New Phytol.">
        <title>Ecological generalism drives hyperdiversity of secondary metabolite gene clusters in xylarialean endophytes.</title>
        <authorList>
            <person name="Franco M.E.E."/>
            <person name="Wisecaver J.H."/>
            <person name="Arnold A.E."/>
            <person name="Ju Y.M."/>
            <person name="Slot J.C."/>
            <person name="Ahrendt S."/>
            <person name="Moore L.P."/>
            <person name="Eastman K.E."/>
            <person name="Scott K."/>
            <person name="Konkel Z."/>
            <person name="Mondo S.J."/>
            <person name="Kuo A."/>
            <person name="Hayes R.D."/>
            <person name="Haridas S."/>
            <person name="Andreopoulos B."/>
            <person name="Riley R."/>
            <person name="LaButti K."/>
            <person name="Pangilinan J."/>
            <person name="Lipzen A."/>
            <person name="Amirebrahimi M."/>
            <person name="Yan J."/>
            <person name="Adam C."/>
            <person name="Keymanesh K."/>
            <person name="Ng V."/>
            <person name="Louie K."/>
            <person name="Northen T."/>
            <person name="Drula E."/>
            <person name="Henrissat B."/>
            <person name="Hsieh H.M."/>
            <person name="Youens-Clark K."/>
            <person name="Lutzoni F."/>
            <person name="Miadlikowska J."/>
            <person name="Eastwood D.C."/>
            <person name="Hamelin R.C."/>
            <person name="Grigoriev I.V."/>
            <person name="U'Ren J.M."/>
        </authorList>
    </citation>
    <scope>NUCLEOTIDE SEQUENCE [LARGE SCALE GENOMIC DNA]</scope>
    <source>
        <strain evidence="1 2">CBS 119005</strain>
    </source>
</reference>
<dbReference type="Proteomes" id="UP001497700">
    <property type="component" value="Unassembled WGS sequence"/>
</dbReference>